<dbReference type="RefSeq" id="WP_121838064.1">
    <property type="nucleotide sequence ID" value="NZ_ML014762.1"/>
</dbReference>
<evidence type="ECO:0008006" key="6">
    <source>
        <dbReference type="Google" id="ProtNLM"/>
    </source>
</evidence>
<dbReference type="Pfam" id="PF12796">
    <property type="entry name" value="Ank_2"/>
    <property type="match status" value="1"/>
</dbReference>
<dbReference type="OrthoDB" id="6329794at2"/>
<keyword evidence="2 3" id="KW-0040">ANK repeat</keyword>
<dbReference type="PANTHER" id="PTHR24198">
    <property type="entry name" value="ANKYRIN REPEAT AND PROTEIN KINASE DOMAIN-CONTAINING PROTEIN"/>
    <property type="match status" value="1"/>
</dbReference>
<feature type="repeat" description="ANK" evidence="3">
    <location>
        <begin position="90"/>
        <end position="122"/>
    </location>
</feature>
<gene>
    <name evidence="4" type="ORF">D5018_05800</name>
</gene>
<dbReference type="InterPro" id="IPR036770">
    <property type="entry name" value="Ankyrin_rpt-contain_sf"/>
</dbReference>
<keyword evidence="1" id="KW-0677">Repeat</keyword>
<dbReference type="Proteomes" id="UP000281474">
    <property type="component" value="Unassembled WGS sequence"/>
</dbReference>
<dbReference type="SUPFAM" id="SSF48403">
    <property type="entry name" value="Ankyrin repeat"/>
    <property type="match status" value="2"/>
</dbReference>
<dbReference type="AlphaFoldDB" id="A0A3L8PZ11"/>
<dbReference type="Gene3D" id="1.25.40.20">
    <property type="entry name" value="Ankyrin repeat-containing domain"/>
    <property type="match status" value="5"/>
</dbReference>
<dbReference type="PROSITE" id="PS50297">
    <property type="entry name" value="ANK_REP_REGION"/>
    <property type="match status" value="2"/>
</dbReference>
<reference evidence="4 5" key="1">
    <citation type="submission" date="2018-09" db="EMBL/GenBank/DDBJ databases">
        <title>Phylogeny of the Shewanellaceae, and recommendation for two new genera, Pseudoshewanella and Parashewanella.</title>
        <authorList>
            <person name="Wang G."/>
        </authorList>
    </citation>
    <scope>NUCLEOTIDE SEQUENCE [LARGE SCALE GENOMIC DNA]</scope>
    <source>
        <strain evidence="4 5">C51</strain>
    </source>
</reference>
<dbReference type="InterPro" id="IPR002110">
    <property type="entry name" value="Ankyrin_rpt"/>
</dbReference>
<accession>A0A3L8PZ11</accession>
<proteinExistence type="predicted"/>
<evidence type="ECO:0000256" key="2">
    <source>
        <dbReference type="ARBA" id="ARBA00023043"/>
    </source>
</evidence>
<dbReference type="PANTHER" id="PTHR24198:SF165">
    <property type="entry name" value="ANKYRIN REPEAT-CONTAINING PROTEIN-RELATED"/>
    <property type="match status" value="1"/>
</dbReference>
<sequence>MVASIFRTLVAGGSDNTPIEELHQKFLDECSAGNLTSVKTLCSKVEVDDSLCDSNGLNGLHLACKNGHVEVVKRLIKSGYDINAPTNNEERFTALHIAISEEKHDVVEFLMTNGANPSLACASDEAQPIHLAVGKRNAQLMKSLLSVQVQNTAEGINCLAKDSNGKSAFSIACEKGDRDIVGLMLEFIFRQDSEEQPHKHEVLTALILLLPPPQTETTLKTQELVKDNFKAVNKVVLDKESTTASPVLKQLFETHQDHPLEYAALCNDQFVFESLTKYGLVAVSALTLEAAVWSKSLDITKKIITQHPNFGTDTSAAIDHLPICYIAVMTDAEMTEILYPCINKIGVTADCIKYRALGYAVLSHQLKCVKCLVPKESDLSNLSATPNECLSAIHLAIRDEECLPVLEYLLDYQLGSKEQSKPSAEARKCLYVYNHNNHPPLYSALFRGKRGAASMLLARMKTDEFNLGEQYKIIKFLHNNKLIEEVVWLLQQELLLEMPLKEKVLFRLYEDTELVHQLVDVRVSKKYLGTPDWVQLLLIYLSRKEYQHCEYLLKIDRVRFFFAEGQFYSKFNFELFLGTIGVDGLKFLIQTAKIKVNKPDENGCTLLFYVVGHSLEFVAFLLNAGAIPGHKNKNGKTAFEQFVGSRNPLSIEFWQLKILLTHPAVIGHRLLFKWNTPPQQKISEVTFSSEESKKAEEWFQLLQDKSDVAQLSAWLESTENESKYLNLYKGVTGQASVHIAVYQERYDCLPIFERHGANLLFPTQVTKNTIMHQAAMNNKVELAKLYCQDHRFYSLTNSDGRTLIMEAIHFQHFQKGHVLDIFLEHRPIVDDSSKNSVKAEVRKQVARLQRLLWCDYEITVFQETLNHSLVTSNINIRDFELNYTAVDVAVIRGKHNQLRLLFEHKARVEKSTSSSNENLLHLLLRFDKTPETDQLETWSVLISNLKPNMLKDFLMQKNKSGFTPMELAERVDKSELLQAFQGFLESLKK</sequence>
<keyword evidence="5" id="KW-1185">Reference proteome</keyword>
<evidence type="ECO:0000256" key="1">
    <source>
        <dbReference type="ARBA" id="ARBA00022737"/>
    </source>
</evidence>
<dbReference type="SMART" id="SM00248">
    <property type="entry name" value="ANK"/>
    <property type="match status" value="13"/>
</dbReference>
<evidence type="ECO:0000313" key="4">
    <source>
        <dbReference type="EMBL" id="RLV60614.1"/>
    </source>
</evidence>
<feature type="repeat" description="ANK" evidence="3">
    <location>
        <begin position="55"/>
        <end position="87"/>
    </location>
</feature>
<comment type="caution">
    <text evidence="4">The sequence shown here is derived from an EMBL/GenBank/DDBJ whole genome shotgun (WGS) entry which is preliminary data.</text>
</comment>
<dbReference type="EMBL" id="QZEI01000013">
    <property type="protein sequence ID" value="RLV60614.1"/>
    <property type="molecule type" value="Genomic_DNA"/>
</dbReference>
<name>A0A3L8PZ11_9GAMM</name>
<evidence type="ECO:0000256" key="3">
    <source>
        <dbReference type="PROSITE-ProRule" id="PRU00023"/>
    </source>
</evidence>
<organism evidence="4 5">
    <name type="scientific">Parashewanella curva</name>
    <dbReference type="NCBI Taxonomy" id="2338552"/>
    <lineage>
        <taxon>Bacteria</taxon>
        <taxon>Pseudomonadati</taxon>
        <taxon>Pseudomonadota</taxon>
        <taxon>Gammaproteobacteria</taxon>
        <taxon>Alteromonadales</taxon>
        <taxon>Shewanellaceae</taxon>
        <taxon>Parashewanella</taxon>
    </lineage>
</organism>
<protein>
    <recommendedName>
        <fullName evidence="6">Ankyrin repeat domain-containing protein</fullName>
    </recommendedName>
</protein>
<dbReference type="PROSITE" id="PS50088">
    <property type="entry name" value="ANK_REPEAT"/>
    <property type="match status" value="2"/>
</dbReference>
<evidence type="ECO:0000313" key="5">
    <source>
        <dbReference type="Proteomes" id="UP000281474"/>
    </source>
</evidence>